<organism evidence="2 3">
    <name type="scientific">Microbacterium enclense</name>
    <dbReference type="NCBI Taxonomy" id="993073"/>
    <lineage>
        <taxon>Bacteria</taxon>
        <taxon>Bacillati</taxon>
        <taxon>Actinomycetota</taxon>
        <taxon>Actinomycetes</taxon>
        <taxon>Micrococcales</taxon>
        <taxon>Microbacteriaceae</taxon>
        <taxon>Microbacterium</taxon>
    </lineage>
</organism>
<dbReference type="GO" id="GO:0005694">
    <property type="term" value="C:chromosome"/>
    <property type="evidence" value="ECO:0007669"/>
    <property type="project" value="TreeGrafter"/>
</dbReference>
<protein>
    <submittedName>
        <fullName evidence="2">Chromosome partitioning protein ParB</fullName>
    </submittedName>
</protein>
<dbReference type="SMART" id="SM00470">
    <property type="entry name" value="ParB"/>
    <property type="match status" value="1"/>
</dbReference>
<evidence type="ECO:0000313" key="2">
    <source>
        <dbReference type="EMBL" id="RWR22860.1"/>
    </source>
</evidence>
<feature type="domain" description="ParB-like N-terminal" evidence="1">
    <location>
        <begin position="10"/>
        <end position="95"/>
    </location>
</feature>
<dbReference type="GO" id="GO:0007059">
    <property type="term" value="P:chromosome segregation"/>
    <property type="evidence" value="ECO:0007669"/>
    <property type="project" value="TreeGrafter"/>
</dbReference>
<dbReference type="AlphaFoldDB" id="A0A443JQR9"/>
<dbReference type="SUPFAM" id="SSF110849">
    <property type="entry name" value="ParB/Sulfiredoxin"/>
    <property type="match status" value="1"/>
</dbReference>
<dbReference type="Pfam" id="PF02195">
    <property type="entry name" value="ParB_N"/>
    <property type="match status" value="1"/>
</dbReference>
<evidence type="ECO:0000259" key="1">
    <source>
        <dbReference type="SMART" id="SM00470"/>
    </source>
</evidence>
<dbReference type="Proteomes" id="UP000285970">
    <property type="component" value="Unassembled WGS sequence"/>
</dbReference>
<dbReference type="PANTHER" id="PTHR33375">
    <property type="entry name" value="CHROMOSOME-PARTITIONING PROTEIN PARB-RELATED"/>
    <property type="match status" value="1"/>
</dbReference>
<dbReference type="EMBL" id="RBZY01000003">
    <property type="protein sequence ID" value="RWR22860.1"/>
    <property type="molecule type" value="Genomic_DNA"/>
</dbReference>
<evidence type="ECO:0000313" key="3">
    <source>
        <dbReference type="Proteomes" id="UP000285970"/>
    </source>
</evidence>
<dbReference type="InterPro" id="IPR050336">
    <property type="entry name" value="Chromosome_partition/occlusion"/>
</dbReference>
<gene>
    <name evidence="2" type="ORF">D8Y23_01360</name>
</gene>
<dbReference type="InterPro" id="IPR036086">
    <property type="entry name" value="ParB/Sulfiredoxin_sf"/>
</dbReference>
<name>A0A443JQR9_9MICO</name>
<reference evidence="2 3" key="1">
    <citation type="journal article" date="2018" name="Front. Microbiol.">
        <title>Novel Insights Into Bacterial Dimethylsulfoniopropionate Catabolism in the East China Sea.</title>
        <authorList>
            <person name="Liu J."/>
            <person name="Liu J."/>
            <person name="Zhang S.H."/>
            <person name="Liang J."/>
            <person name="Lin H."/>
            <person name="Song D."/>
            <person name="Yang G.P."/>
            <person name="Todd J.D."/>
            <person name="Zhang X.H."/>
        </authorList>
    </citation>
    <scope>NUCLEOTIDE SEQUENCE [LARGE SCALE GENOMIC DNA]</scope>
    <source>
        <strain evidence="2 3">ZYFD042</strain>
    </source>
</reference>
<dbReference type="Gene3D" id="3.90.1530.30">
    <property type="match status" value="1"/>
</dbReference>
<dbReference type="InterPro" id="IPR003115">
    <property type="entry name" value="ParB_N"/>
</dbReference>
<dbReference type="OrthoDB" id="3176965at2"/>
<proteinExistence type="predicted"/>
<dbReference type="PANTHER" id="PTHR33375:SF1">
    <property type="entry name" value="CHROMOSOME-PARTITIONING PROTEIN PARB-RELATED"/>
    <property type="match status" value="1"/>
</dbReference>
<comment type="caution">
    <text evidence="2">The sequence shown here is derived from an EMBL/GenBank/DDBJ whole genome shotgun (WGS) entry which is preliminary data.</text>
</comment>
<accession>A0A443JQR9</accession>
<dbReference type="RefSeq" id="WP_128216377.1">
    <property type="nucleotide sequence ID" value="NZ_RBZY01000003.1"/>
</dbReference>
<sequence>MAASTGHIELERTIDSIVVGSRHRVELGDIDALAASIERDGLLQPPTVTPDGVLVCGARRIAALRKLGHKKVNVFVRSGISDRLQRLMAEQADNVLHKPFTQTEAAALYRELKTLMAEDAARRQAATQFGAGGKITGTSGGAVTAPPLIGAPGKSRAQAALMVTGRKSYTSLEQINDLQRIANDPRQPEDVRGFALSELDAIDRGSSITTAHARTIAMLAIPQDEPEPPGELELLAQEALERAKQGRKRGPAPAPVTSPVPVRYPVRAFTLTWNDLDQWWSHYDPAEVGTALSDEQWEHVETILDATVRFFDAARAARAARQRLAKESA</sequence>